<sequence length="44" mass="5027">MPLPPQVRKELGLLKQVNTSTANINRYLSNKLAHNKRETSFNTC</sequence>
<proteinExistence type="predicted"/>
<comment type="caution">
    <text evidence="1">The sequence shown here is derived from an EMBL/GenBank/DDBJ whole genome shotgun (WGS) entry which is preliminary data.</text>
</comment>
<accession>A0A6A3G1L5</accession>
<name>A0A6A3G1L5_9STRA</name>
<protein>
    <submittedName>
        <fullName evidence="1">Uncharacterized protein</fullName>
    </submittedName>
</protein>
<evidence type="ECO:0000313" key="2">
    <source>
        <dbReference type="Proteomes" id="UP000429607"/>
    </source>
</evidence>
<dbReference type="AlphaFoldDB" id="A0A6A3G1L5"/>
<organism evidence="1 2">
    <name type="scientific">Phytophthora rubi</name>
    <dbReference type="NCBI Taxonomy" id="129364"/>
    <lineage>
        <taxon>Eukaryota</taxon>
        <taxon>Sar</taxon>
        <taxon>Stramenopiles</taxon>
        <taxon>Oomycota</taxon>
        <taxon>Peronosporomycetes</taxon>
        <taxon>Peronosporales</taxon>
        <taxon>Peronosporaceae</taxon>
        <taxon>Phytophthora</taxon>
    </lineage>
</organism>
<dbReference type="EMBL" id="QXFV01013928">
    <property type="protein sequence ID" value="KAE8950540.1"/>
    <property type="molecule type" value="Genomic_DNA"/>
</dbReference>
<reference evidence="1 2" key="1">
    <citation type="submission" date="2018-09" db="EMBL/GenBank/DDBJ databases">
        <title>Genomic investigation of the strawberry pathogen Phytophthora fragariae indicates pathogenicity is determined by transcriptional variation in three key races.</title>
        <authorList>
            <person name="Adams T.M."/>
            <person name="Armitage A.D."/>
            <person name="Sobczyk M.K."/>
            <person name="Bates H.J."/>
            <person name="Dunwell J.M."/>
            <person name="Nellist C.F."/>
            <person name="Harrison R.J."/>
        </authorList>
    </citation>
    <scope>NUCLEOTIDE SEQUENCE [LARGE SCALE GENOMIC DNA]</scope>
    <source>
        <strain evidence="1 2">SCRP249</strain>
    </source>
</reference>
<evidence type="ECO:0000313" key="1">
    <source>
        <dbReference type="EMBL" id="KAE8950540.1"/>
    </source>
</evidence>
<dbReference type="Proteomes" id="UP000429607">
    <property type="component" value="Unassembled WGS sequence"/>
</dbReference>
<gene>
    <name evidence="1" type="ORF">PR001_g34118</name>
</gene>